<organism evidence="1 2">
    <name type="scientific">Salinactinospora qingdaonensis</name>
    <dbReference type="NCBI Taxonomy" id="702744"/>
    <lineage>
        <taxon>Bacteria</taxon>
        <taxon>Bacillati</taxon>
        <taxon>Actinomycetota</taxon>
        <taxon>Actinomycetes</taxon>
        <taxon>Streptosporangiales</taxon>
        <taxon>Nocardiopsidaceae</taxon>
        <taxon>Salinactinospora</taxon>
    </lineage>
</organism>
<evidence type="ECO:0000313" key="1">
    <source>
        <dbReference type="EMBL" id="GAA3736149.1"/>
    </source>
</evidence>
<protein>
    <submittedName>
        <fullName evidence="1">Uncharacterized protein</fullName>
    </submittedName>
</protein>
<evidence type="ECO:0000313" key="2">
    <source>
        <dbReference type="Proteomes" id="UP001500908"/>
    </source>
</evidence>
<sequence length="72" mass="7988">MAWSWRYETAAGTVVESGANESLPAELFSSRGDAESWLGETWRELREAGAEQVTLLEGDRTVYTMSLDETAD</sequence>
<comment type="caution">
    <text evidence="1">The sequence shown here is derived from an EMBL/GenBank/DDBJ whole genome shotgun (WGS) entry which is preliminary data.</text>
</comment>
<proteinExistence type="predicted"/>
<dbReference type="EMBL" id="BAABDD010000005">
    <property type="protein sequence ID" value="GAA3736149.1"/>
    <property type="molecule type" value="Genomic_DNA"/>
</dbReference>
<reference evidence="2" key="1">
    <citation type="journal article" date="2019" name="Int. J. Syst. Evol. Microbiol.">
        <title>The Global Catalogue of Microorganisms (GCM) 10K type strain sequencing project: providing services to taxonomists for standard genome sequencing and annotation.</title>
        <authorList>
            <consortium name="The Broad Institute Genomics Platform"/>
            <consortium name="The Broad Institute Genome Sequencing Center for Infectious Disease"/>
            <person name="Wu L."/>
            <person name="Ma J."/>
        </authorList>
    </citation>
    <scope>NUCLEOTIDE SEQUENCE [LARGE SCALE GENOMIC DNA]</scope>
    <source>
        <strain evidence="2">JCM 17137</strain>
    </source>
</reference>
<name>A0ABP7FC40_9ACTN</name>
<dbReference type="RefSeq" id="WP_344968869.1">
    <property type="nucleotide sequence ID" value="NZ_BAABDD010000005.1"/>
</dbReference>
<accession>A0ABP7FC40</accession>
<gene>
    <name evidence="1" type="ORF">GCM10022402_15380</name>
</gene>
<keyword evidence="2" id="KW-1185">Reference proteome</keyword>
<dbReference type="Proteomes" id="UP001500908">
    <property type="component" value="Unassembled WGS sequence"/>
</dbReference>